<protein>
    <recommendedName>
        <fullName evidence="3">SWIM-type domain-containing protein</fullName>
    </recommendedName>
</protein>
<accession>A0A5C3NPN6</accession>
<dbReference type="Proteomes" id="UP000308197">
    <property type="component" value="Unassembled WGS sequence"/>
</dbReference>
<dbReference type="EMBL" id="ML212463">
    <property type="protein sequence ID" value="TFK78557.1"/>
    <property type="molecule type" value="Genomic_DNA"/>
</dbReference>
<dbReference type="PROSITE" id="PS50966">
    <property type="entry name" value="ZF_SWIM"/>
    <property type="match status" value="1"/>
</dbReference>
<dbReference type="Pfam" id="PF10551">
    <property type="entry name" value="MULE"/>
    <property type="match status" value="1"/>
</dbReference>
<dbReference type="Pfam" id="PF04434">
    <property type="entry name" value="SWIM"/>
    <property type="match status" value="1"/>
</dbReference>
<dbReference type="GO" id="GO:0008270">
    <property type="term" value="F:zinc ion binding"/>
    <property type="evidence" value="ECO:0007669"/>
    <property type="project" value="UniProtKB-KW"/>
</dbReference>
<organism evidence="4 5">
    <name type="scientific">Polyporus arcularius HHB13444</name>
    <dbReference type="NCBI Taxonomy" id="1314778"/>
    <lineage>
        <taxon>Eukaryota</taxon>
        <taxon>Fungi</taxon>
        <taxon>Dikarya</taxon>
        <taxon>Basidiomycota</taxon>
        <taxon>Agaricomycotina</taxon>
        <taxon>Agaricomycetes</taxon>
        <taxon>Polyporales</taxon>
        <taxon>Polyporaceae</taxon>
        <taxon>Polyporus</taxon>
    </lineage>
</organism>
<dbReference type="InParanoid" id="A0A5C3NPN6"/>
<dbReference type="InterPro" id="IPR018289">
    <property type="entry name" value="MULE_transposase_dom"/>
</dbReference>
<feature type="region of interest" description="Disordered" evidence="2">
    <location>
        <begin position="926"/>
        <end position="1012"/>
    </location>
</feature>
<feature type="region of interest" description="Disordered" evidence="2">
    <location>
        <begin position="765"/>
        <end position="824"/>
    </location>
</feature>
<feature type="compositionally biased region" description="Pro residues" evidence="2">
    <location>
        <begin position="951"/>
        <end position="966"/>
    </location>
</feature>
<name>A0A5C3NPN6_9APHY</name>
<evidence type="ECO:0000256" key="1">
    <source>
        <dbReference type="PROSITE-ProRule" id="PRU00325"/>
    </source>
</evidence>
<feature type="domain" description="SWIM-type" evidence="3">
    <location>
        <begin position="691"/>
        <end position="726"/>
    </location>
</feature>
<keyword evidence="1" id="KW-0862">Zinc</keyword>
<feature type="compositionally biased region" description="Basic and acidic residues" evidence="2">
    <location>
        <begin position="1001"/>
        <end position="1012"/>
    </location>
</feature>
<keyword evidence="5" id="KW-1185">Reference proteome</keyword>
<evidence type="ECO:0000313" key="5">
    <source>
        <dbReference type="Proteomes" id="UP000308197"/>
    </source>
</evidence>
<gene>
    <name evidence="4" type="ORF">K466DRAFT_507120</name>
</gene>
<feature type="compositionally biased region" description="Polar residues" evidence="2">
    <location>
        <begin position="774"/>
        <end position="783"/>
    </location>
</feature>
<keyword evidence="1" id="KW-0479">Metal-binding</keyword>
<evidence type="ECO:0000313" key="4">
    <source>
        <dbReference type="EMBL" id="TFK78557.1"/>
    </source>
</evidence>
<reference evidence="4 5" key="1">
    <citation type="journal article" date="2019" name="Nat. Ecol. Evol.">
        <title>Megaphylogeny resolves global patterns of mushroom evolution.</title>
        <authorList>
            <person name="Varga T."/>
            <person name="Krizsan K."/>
            <person name="Foldi C."/>
            <person name="Dima B."/>
            <person name="Sanchez-Garcia M."/>
            <person name="Sanchez-Ramirez S."/>
            <person name="Szollosi G.J."/>
            <person name="Szarkandi J.G."/>
            <person name="Papp V."/>
            <person name="Albert L."/>
            <person name="Andreopoulos W."/>
            <person name="Angelini C."/>
            <person name="Antonin V."/>
            <person name="Barry K.W."/>
            <person name="Bougher N.L."/>
            <person name="Buchanan P."/>
            <person name="Buyck B."/>
            <person name="Bense V."/>
            <person name="Catcheside P."/>
            <person name="Chovatia M."/>
            <person name="Cooper J."/>
            <person name="Damon W."/>
            <person name="Desjardin D."/>
            <person name="Finy P."/>
            <person name="Geml J."/>
            <person name="Haridas S."/>
            <person name="Hughes K."/>
            <person name="Justo A."/>
            <person name="Karasinski D."/>
            <person name="Kautmanova I."/>
            <person name="Kiss B."/>
            <person name="Kocsube S."/>
            <person name="Kotiranta H."/>
            <person name="LaButti K.M."/>
            <person name="Lechner B.E."/>
            <person name="Liimatainen K."/>
            <person name="Lipzen A."/>
            <person name="Lukacs Z."/>
            <person name="Mihaltcheva S."/>
            <person name="Morgado L.N."/>
            <person name="Niskanen T."/>
            <person name="Noordeloos M.E."/>
            <person name="Ohm R.A."/>
            <person name="Ortiz-Santana B."/>
            <person name="Ovrebo C."/>
            <person name="Racz N."/>
            <person name="Riley R."/>
            <person name="Savchenko A."/>
            <person name="Shiryaev A."/>
            <person name="Soop K."/>
            <person name="Spirin V."/>
            <person name="Szebenyi C."/>
            <person name="Tomsovsky M."/>
            <person name="Tulloss R.E."/>
            <person name="Uehling J."/>
            <person name="Grigoriev I.V."/>
            <person name="Vagvolgyi C."/>
            <person name="Papp T."/>
            <person name="Martin F.M."/>
            <person name="Miettinen O."/>
            <person name="Hibbett D.S."/>
            <person name="Nagy L.G."/>
        </authorList>
    </citation>
    <scope>NUCLEOTIDE SEQUENCE [LARGE SCALE GENOMIC DNA]</scope>
    <source>
        <strain evidence="4 5">HHB13444</strain>
    </source>
</reference>
<evidence type="ECO:0000259" key="3">
    <source>
        <dbReference type="PROSITE" id="PS50966"/>
    </source>
</evidence>
<dbReference type="AlphaFoldDB" id="A0A5C3NPN6"/>
<evidence type="ECO:0000256" key="2">
    <source>
        <dbReference type="SAM" id="MobiDB-lite"/>
    </source>
</evidence>
<keyword evidence="1" id="KW-0863">Zinc-finger</keyword>
<dbReference type="InterPro" id="IPR007527">
    <property type="entry name" value="Znf_SWIM"/>
</dbReference>
<dbReference type="STRING" id="1314778.A0A5C3NPN6"/>
<proteinExistence type="predicted"/>
<sequence>MKKTPVLKPTGFRKFLYVGQQEARREEVPLTALRSASDVYLDKLCTAPDQLRSIEELYKVGNITDHQYDPRSGEDQLAAAAVMAEIGLDLDARESLANRWSTHWSRETGTGEKETSRTLYQCNCGYHHKARNSKTRTCPVPYTGCLAHVEVLFEVRSGRIRRIRGYFMHNQECKDALFTRIPPIPLSPAVYAHALKQLQGGAQLSDVQDENRRLFKAQEYPGQPQDLAQSPYRWLIRSTDTRSLYRQFNRLRGINTAVAAHVNVDEWLNPRSSLYKPTFADAVFHYSARAAKGERFEVCIATQDMRTAAWKYSHGSQMILDGTFGLCDRKVLLFIVMGIDEKARGVPLAFLMFSAPSGNQHTAAGYNTAILTKLLSAWRTSLGTRNDASFTPRVVITDTDFKERGALLSVFPELWLLICKFHLRQSWRNHRARVVKGTGAYHDDVRARLRRLELALIETEEYKDAVELVSQERELLGRLDEPESPECHAAIMGGFAHLDYLSSYWLQEALWKSWSAFGRRVAADLIGCDVKGILPTTNHLESFNGVLKRKHIRRWQRGGRRLRVDVLLHIFVFSVLPSIFEARALEQVDEQQLLEKIKALPGGAALVRQHAAMQERLAQDGRQAPHGGHSDVSRGVCAAYLAPDVNRDQAAQDLLEHNQISAPVYQDHTRTFVFECFSSMATIADLSPVVYLVRLGLDRTASCTCLDFKHRGGACKHMRAALLRLEELRNSGLQDLPQISLPRTETEARTITVVAVSTTPQGAALGGAQGFEAPSSSGGSQSPVERAAQFVEELLRESGDAVSNNSPKASESESSEDSDLDRDTASLESSLTWLGVHPQPSATTSHSRVAATHHAGAAILGLHRQVVARVLHELAVDAPRMRQLGESLSGVRLLPSEVDRVEAAKGDIDVLAHELSRLLIEARSTAAGDPEKVPTAPTSPTPMPSLSDAPVPLPTPLQPSARPPASAPAQSRKRRANDSLRIFPVSPNKARKVILPPSPEKSQKRQESHGIH</sequence>